<dbReference type="Proteomes" id="UP000195953">
    <property type="component" value="Chromosome 1"/>
</dbReference>
<evidence type="ECO:0000256" key="1">
    <source>
        <dbReference type="SAM" id="MobiDB-lite"/>
    </source>
</evidence>
<dbReference type="Proteomes" id="UP000195877">
    <property type="component" value="Chromosome 1"/>
</dbReference>
<dbReference type="EMBL" id="LT853882">
    <property type="protein sequence ID" value="SMQ97936.1"/>
    <property type="molecule type" value="Genomic_DNA"/>
</dbReference>
<proteinExistence type="predicted"/>
<dbReference type="GeneID" id="61893110"/>
<protein>
    <submittedName>
        <fullName evidence="3">Uncharacterized protein</fullName>
    </submittedName>
</protein>
<reference evidence="3 5" key="1">
    <citation type="submission" date="2017-05" db="EMBL/GenBank/DDBJ databases">
        <authorList>
            <person name="Song R."/>
            <person name="Chenine A.L."/>
            <person name="Ruprecht R.M."/>
        </authorList>
    </citation>
    <scope>NUCLEOTIDE SEQUENCE [LARGE SCALE GENOMIC DNA]</scope>
    <source>
        <strain evidence="3">PD5205</strain>
    </source>
</reference>
<evidence type="ECO:0000313" key="2">
    <source>
        <dbReference type="EMBL" id="SMQ97936.1"/>
    </source>
</evidence>
<dbReference type="RefSeq" id="WP_231892680.1">
    <property type="nucleotide sequence ID" value="NZ_CP016830.1"/>
</dbReference>
<evidence type="ECO:0000313" key="3">
    <source>
        <dbReference type="EMBL" id="SMR04597.1"/>
    </source>
</evidence>
<reference evidence="2 4" key="2">
    <citation type="submission" date="2017-05" db="EMBL/GenBank/DDBJ databases">
        <authorList>
            <person name="Blom J."/>
        </authorList>
    </citation>
    <scope>NUCLEOTIDE SEQUENCE [LARGE SCALE GENOMIC DNA]</scope>
    <source>
        <strain evidence="2">PD885</strain>
    </source>
</reference>
<keyword evidence="4" id="KW-1185">Reference proteome</keyword>
<evidence type="ECO:0000313" key="4">
    <source>
        <dbReference type="Proteomes" id="UP000195877"/>
    </source>
</evidence>
<organism evidence="3 5">
    <name type="scientific">Xanthomonas fragariae</name>
    <dbReference type="NCBI Taxonomy" id="48664"/>
    <lineage>
        <taxon>Bacteria</taxon>
        <taxon>Pseudomonadati</taxon>
        <taxon>Pseudomonadota</taxon>
        <taxon>Gammaproteobacteria</taxon>
        <taxon>Lysobacterales</taxon>
        <taxon>Lysobacteraceae</taxon>
        <taxon>Xanthomonas</taxon>
    </lineage>
</organism>
<evidence type="ECO:0000313" key="5">
    <source>
        <dbReference type="Proteomes" id="UP000195953"/>
    </source>
</evidence>
<gene>
    <name evidence="3" type="ORF">PD5205_03319</name>
    <name evidence="2" type="ORF">PD885_00673</name>
</gene>
<dbReference type="AlphaFoldDB" id="A0A1Y6H486"/>
<sequence>MEECALLRSIRPIAKEGDKQMSDTPESRYAALARRVVEAHEAQPLRDLQIINERTVRELGPLPRDGLPVQVKRKPKRAPWEQPVLDTSTLDADAPAQPQAPLSDIGDSDMFKFNNPFKEKPIPPPPVPQKLREILKDYPELIERIQQQLNNVMQRPSKVPPIFEWAIWMLEDELSSFISEAREELRVAQTDGAPSAIIKAEEKERATRHARSRNRGMSDLNELWHYIEAHKESLK</sequence>
<dbReference type="EMBL" id="LT853885">
    <property type="protein sequence ID" value="SMR04597.1"/>
    <property type="molecule type" value="Genomic_DNA"/>
</dbReference>
<accession>A0A1Y6H486</accession>
<name>A0A1Y6H486_9XANT</name>
<feature type="region of interest" description="Disordered" evidence="1">
    <location>
        <begin position="61"/>
        <end position="83"/>
    </location>
</feature>